<feature type="compositionally biased region" description="Acidic residues" evidence="2">
    <location>
        <begin position="329"/>
        <end position="339"/>
    </location>
</feature>
<sequence>MPLPTMNQDSSKSSLDLTQLNTEELLALANRSVHRAIEVAQEPAVSALSVEEALHKDLESRIDELKKANERLQMRCDAESVIRESGIDELRRLRAESERHAAVVASKDAMVNELKGKVSELEAKAGDAEFSLNNACTRVDDLFIQRDMILESHAAEIAEKERAVAEKDAFIVDLRATNSNLQAEIAERARKRTALLASLQSLEEGMHEGAQTQIEGSASSPGALKRKLPFPTPSSESPDIGSSPELKEELSPATRSTSRAKPNSEGLYLSSDAKISLNPRSMIENKSSEGNQSPERCDPSRDDEDDLTSLSPSSESESEEADRAPSGESDSDSNSDSESDTPLRKLRSRKTAAKSNTQQRIMTRSSDKVEPAKKRRRVGSDF</sequence>
<protein>
    <submittedName>
        <fullName evidence="3">Uncharacterized protein</fullName>
    </submittedName>
</protein>
<feature type="region of interest" description="Disordered" evidence="2">
    <location>
        <begin position="206"/>
        <end position="382"/>
    </location>
</feature>
<name>A0AAV9ZQR5_9AGAR</name>
<feature type="compositionally biased region" description="Polar residues" evidence="2">
    <location>
        <begin position="284"/>
        <end position="294"/>
    </location>
</feature>
<evidence type="ECO:0000313" key="3">
    <source>
        <dbReference type="EMBL" id="KAK6988854.1"/>
    </source>
</evidence>
<accession>A0AAV9ZQR5</accession>
<keyword evidence="4" id="KW-1185">Reference proteome</keyword>
<comment type="caution">
    <text evidence="3">The sequence shown here is derived from an EMBL/GenBank/DDBJ whole genome shotgun (WGS) entry which is preliminary data.</text>
</comment>
<feature type="compositionally biased region" description="Polar residues" evidence="2">
    <location>
        <begin position="353"/>
        <end position="364"/>
    </location>
</feature>
<reference evidence="3 4" key="1">
    <citation type="journal article" date="2024" name="J Genomics">
        <title>Draft genome sequencing and assembly of Favolaschia claudopus CIRM-BRFM 2984 isolated from oak limbs.</title>
        <authorList>
            <person name="Navarro D."/>
            <person name="Drula E."/>
            <person name="Chaduli D."/>
            <person name="Cazenave R."/>
            <person name="Ahrendt S."/>
            <person name="Wang J."/>
            <person name="Lipzen A."/>
            <person name="Daum C."/>
            <person name="Barry K."/>
            <person name="Grigoriev I.V."/>
            <person name="Favel A."/>
            <person name="Rosso M.N."/>
            <person name="Martin F."/>
        </authorList>
    </citation>
    <scope>NUCLEOTIDE SEQUENCE [LARGE SCALE GENOMIC DNA]</scope>
    <source>
        <strain evidence="3 4">CIRM-BRFM 2984</strain>
    </source>
</reference>
<organism evidence="3 4">
    <name type="scientific">Favolaschia claudopus</name>
    <dbReference type="NCBI Taxonomy" id="2862362"/>
    <lineage>
        <taxon>Eukaryota</taxon>
        <taxon>Fungi</taxon>
        <taxon>Dikarya</taxon>
        <taxon>Basidiomycota</taxon>
        <taxon>Agaricomycotina</taxon>
        <taxon>Agaricomycetes</taxon>
        <taxon>Agaricomycetidae</taxon>
        <taxon>Agaricales</taxon>
        <taxon>Marasmiineae</taxon>
        <taxon>Mycenaceae</taxon>
        <taxon>Favolaschia</taxon>
    </lineage>
</organism>
<evidence type="ECO:0000256" key="2">
    <source>
        <dbReference type="SAM" id="MobiDB-lite"/>
    </source>
</evidence>
<proteinExistence type="predicted"/>
<dbReference type="EMBL" id="JAWWNJ010000119">
    <property type="protein sequence ID" value="KAK6988854.1"/>
    <property type="molecule type" value="Genomic_DNA"/>
</dbReference>
<gene>
    <name evidence="3" type="ORF">R3P38DRAFT_3093539</name>
</gene>
<keyword evidence="1" id="KW-0175">Coiled coil</keyword>
<dbReference type="Proteomes" id="UP001362999">
    <property type="component" value="Unassembled WGS sequence"/>
</dbReference>
<evidence type="ECO:0000313" key="4">
    <source>
        <dbReference type="Proteomes" id="UP001362999"/>
    </source>
</evidence>
<dbReference type="AlphaFoldDB" id="A0AAV9ZQR5"/>
<feature type="coiled-coil region" evidence="1">
    <location>
        <begin position="48"/>
        <end position="75"/>
    </location>
</feature>
<evidence type="ECO:0000256" key="1">
    <source>
        <dbReference type="SAM" id="Coils"/>
    </source>
</evidence>
<feature type="compositionally biased region" description="Basic and acidic residues" evidence="2">
    <location>
        <begin position="365"/>
        <end position="382"/>
    </location>
</feature>
<feature type="compositionally biased region" description="Polar residues" evidence="2">
    <location>
        <begin position="210"/>
        <end position="220"/>
    </location>
</feature>